<evidence type="ECO:0000256" key="4">
    <source>
        <dbReference type="SAM" id="Phobius"/>
    </source>
</evidence>
<dbReference type="GO" id="GO:0005737">
    <property type="term" value="C:cytoplasm"/>
    <property type="evidence" value="ECO:0007669"/>
    <property type="project" value="TreeGrafter"/>
</dbReference>
<feature type="compositionally biased region" description="Basic and acidic residues" evidence="3">
    <location>
        <begin position="1105"/>
        <end position="1115"/>
    </location>
</feature>
<dbReference type="GO" id="GO:0005634">
    <property type="term" value="C:nucleus"/>
    <property type="evidence" value="ECO:0007669"/>
    <property type="project" value="UniProtKB-SubCell"/>
</dbReference>
<dbReference type="Pfam" id="PF00595">
    <property type="entry name" value="PDZ"/>
    <property type="match status" value="1"/>
</dbReference>
<dbReference type="InterPro" id="IPR036034">
    <property type="entry name" value="PDZ_sf"/>
</dbReference>
<feature type="compositionally biased region" description="Basic and acidic residues" evidence="3">
    <location>
        <begin position="664"/>
        <end position="678"/>
    </location>
</feature>
<feature type="compositionally biased region" description="Polar residues" evidence="3">
    <location>
        <begin position="967"/>
        <end position="977"/>
    </location>
</feature>
<feature type="region of interest" description="Disordered" evidence="3">
    <location>
        <begin position="498"/>
        <end position="524"/>
    </location>
</feature>
<dbReference type="CDD" id="cd00136">
    <property type="entry name" value="PDZ_canonical"/>
    <property type="match status" value="1"/>
</dbReference>
<name>A0AAW2F383_9HYME</name>
<proteinExistence type="predicted"/>
<accession>A0AAW2F383</accession>
<organism evidence="6 7">
    <name type="scientific">Cardiocondyla obscurior</name>
    <dbReference type="NCBI Taxonomy" id="286306"/>
    <lineage>
        <taxon>Eukaryota</taxon>
        <taxon>Metazoa</taxon>
        <taxon>Ecdysozoa</taxon>
        <taxon>Arthropoda</taxon>
        <taxon>Hexapoda</taxon>
        <taxon>Insecta</taxon>
        <taxon>Pterygota</taxon>
        <taxon>Neoptera</taxon>
        <taxon>Endopterygota</taxon>
        <taxon>Hymenoptera</taxon>
        <taxon>Apocrita</taxon>
        <taxon>Aculeata</taxon>
        <taxon>Formicoidea</taxon>
        <taxon>Formicidae</taxon>
        <taxon>Myrmicinae</taxon>
        <taxon>Cardiocondyla</taxon>
    </lineage>
</organism>
<feature type="region of interest" description="Disordered" evidence="3">
    <location>
        <begin position="368"/>
        <end position="466"/>
    </location>
</feature>
<dbReference type="SMART" id="SM00228">
    <property type="entry name" value="PDZ"/>
    <property type="match status" value="1"/>
</dbReference>
<feature type="compositionally biased region" description="Basic and acidic residues" evidence="3">
    <location>
        <begin position="948"/>
        <end position="964"/>
    </location>
</feature>
<feature type="transmembrane region" description="Helical" evidence="4">
    <location>
        <begin position="20"/>
        <end position="41"/>
    </location>
</feature>
<dbReference type="GO" id="GO:0043484">
    <property type="term" value="P:regulation of RNA splicing"/>
    <property type="evidence" value="ECO:0007669"/>
    <property type="project" value="TreeGrafter"/>
</dbReference>
<gene>
    <name evidence="6" type="ORF">PUN28_013816</name>
</gene>
<feature type="region of interest" description="Disordered" evidence="3">
    <location>
        <begin position="78"/>
        <end position="105"/>
    </location>
</feature>
<feature type="region of interest" description="Disordered" evidence="3">
    <location>
        <begin position="742"/>
        <end position="785"/>
    </location>
</feature>
<dbReference type="PANTHER" id="PTHR23348">
    <property type="entry name" value="PERIAXIN/AHNAK"/>
    <property type="match status" value="1"/>
</dbReference>
<feature type="region of interest" description="Disordered" evidence="3">
    <location>
        <begin position="543"/>
        <end position="610"/>
    </location>
</feature>
<dbReference type="Gene3D" id="2.30.42.10">
    <property type="match status" value="1"/>
</dbReference>
<keyword evidence="2" id="KW-0539">Nucleus</keyword>
<protein>
    <recommendedName>
        <fullName evidence="5">PDZ domain-containing protein</fullName>
    </recommendedName>
</protein>
<dbReference type="PROSITE" id="PS50106">
    <property type="entry name" value="PDZ"/>
    <property type="match status" value="1"/>
</dbReference>
<reference evidence="6 7" key="1">
    <citation type="submission" date="2023-03" db="EMBL/GenBank/DDBJ databases">
        <title>High recombination rates correlate with genetic variation in Cardiocondyla obscurior ants.</title>
        <authorList>
            <person name="Errbii M."/>
        </authorList>
    </citation>
    <scope>NUCLEOTIDE SEQUENCE [LARGE SCALE GENOMIC DNA]</scope>
    <source>
        <strain evidence="6">Alpha-2009</strain>
        <tissue evidence="6">Whole body</tissue>
    </source>
</reference>
<feature type="domain" description="PDZ" evidence="5">
    <location>
        <begin position="138"/>
        <end position="203"/>
    </location>
</feature>
<feature type="region of interest" description="Disordered" evidence="3">
    <location>
        <begin position="640"/>
        <end position="705"/>
    </location>
</feature>
<feature type="compositionally biased region" description="Basic and acidic residues" evidence="3">
    <location>
        <begin position="914"/>
        <end position="926"/>
    </location>
</feature>
<dbReference type="InterPro" id="IPR001478">
    <property type="entry name" value="PDZ"/>
</dbReference>
<dbReference type="PANTHER" id="PTHR23348:SF16">
    <property type="entry name" value="LEUCINE RICH REPEAT FAMILY PROTEIN"/>
    <property type="match status" value="1"/>
</dbReference>
<feature type="compositionally biased region" description="Acidic residues" evidence="3">
    <location>
        <begin position="546"/>
        <end position="555"/>
    </location>
</feature>
<evidence type="ECO:0000256" key="3">
    <source>
        <dbReference type="SAM" id="MobiDB-lite"/>
    </source>
</evidence>
<sequence length="1217" mass="135489">MEDAASAAAQDTCFGAGSVAGAVIGTFLTTILLLAVAAFLYRQWRRHKSKHLVLVTDPEIAEDAYAFDNPCFKDATPAATSRATERPSSVVHSDTPSKDSTRWSTPWMSLGLGSAVRSDKRRTLDDSCVGSKATRVSLVSLRSHDFTGLGFNICGNMREGIFVKDLLHRGPASESGKIHPGDRISSVKISFRNMVYEDALTILSYASPYDVELEVESGGSGSKPTTLLKKSVGPSPTRICHPLYRSQSIPELSRGHKSIAKRLFIADPNESVSSNYSTMNSTLKSSKSTPAGAQSLERRHDETKNNHHHKFGIKVLPALDGTVHRIENQNEHNTNLERRHSRKMDAEKLLTNRQSAVPDTDEKTICNERLQQRADHSVVPTRITVDSIDMPDKGRKNADGELNIPSEVPTEVHNAAMAARRNRKSSSEPLNMQKNSPSDSDGAKSPQKNKRKAPAPPKSANEIPSAKKDAIDTIDCIADYTDALGDYVNKARDNTDAAADARRQRLENLPVNRRSSESDTDNEMQNSFTIELNSADITIHRTPVPEADDDADEDDMYRKAASLGDLSKYESKTSATLERAQSLDMSADTGAKKRKAPLPPEDINESTEDLTKLDQIDTFDRRKLKKSNEWGTLEDVIWSETTPETEEKARGKARTRKKSNGTLERSKSAVEIKLKEDVTSIATADDASEQKKPSDDSDQEVTSIELYNLPLSKRLTEEFIRTERMFNPDEDNSLARIVNDGQVVKSPTPREMELDFQSGDGKQSSEESKREEEIGNELDNSNISEKSEDFSRALRYFELHANGSPTSPEPTTKINLARLDEWKEEKSSVNDVSLYAGKQAVVEEPILKVTVDRGCRGCEDKCSHHNADCKREKYADRQHRVTVRSFSEDNKTSKSAERDAERTSTPTYLRVHASKSESSSRHNKTQDEEEHAESKNGGTFSTFHAHRTKFEQRGNDSQQHDRYSPIKTKSPTESTFADTHFARRIINVSSRDKDDEEEDEYEFGSNVTSNKSSSSPKEDRHNISSVSVSSGENSEDSGLVRESMDYNNPQDTESRPPLPNTPVPLNAVSNQKMTYITEIKVSPNKEGVRETDSENEEVTMGTNGESRKFARHEIKVTSNGKPTSGKKPPVPPRRSDVTKSPKEDQTDKQVVYVAEYKSVTGKKPQILDVHPGSEVKQSENKKFEHWIFKADKEQSRWGSAPGQPVTNIVLSPRDDTN</sequence>
<evidence type="ECO:0000256" key="2">
    <source>
        <dbReference type="ARBA" id="ARBA00023242"/>
    </source>
</evidence>
<keyword evidence="4" id="KW-1133">Transmembrane helix</keyword>
<feature type="compositionally biased region" description="Polar residues" evidence="3">
    <location>
        <begin position="276"/>
        <end position="292"/>
    </location>
</feature>
<feature type="compositionally biased region" description="Basic and acidic residues" evidence="3">
    <location>
        <begin position="390"/>
        <end position="399"/>
    </location>
</feature>
<feature type="compositionally biased region" description="Polar residues" evidence="3">
    <location>
        <begin position="78"/>
        <end position="94"/>
    </location>
</feature>
<evidence type="ECO:0000313" key="6">
    <source>
        <dbReference type="EMBL" id="KAL0110458.1"/>
    </source>
</evidence>
<feature type="compositionally biased region" description="Basic and acidic residues" evidence="3">
    <location>
        <begin position="296"/>
        <end position="305"/>
    </location>
</feature>
<comment type="subcellular location">
    <subcellularLocation>
        <location evidence="1">Nucleus</location>
    </subcellularLocation>
</comment>
<feature type="compositionally biased region" description="Basic and acidic residues" evidence="3">
    <location>
        <begin position="886"/>
        <end position="902"/>
    </location>
</feature>
<feature type="compositionally biased region" description="Basic and acidic residues" evidence="3">
    <location>
        <begin position="1133"/>
        <end position="1147"/>
    </location>
</feature>
<feature type="region of interest" description="Disordered" evidence="3">
    <location>
        <begin position="880"/>
        <end position="1148"/>
    </location>
</feature>
<evidence type="ECO:0000313" key="7">
    <source>
        <dbReference type="Proteomes" id="UP001430953"/>
    </source>
</evidence>
<dbReference type="Proteomes" id="UP001430953">
    <property type="component" value="Unassembled WGS sequence"/>
</dbReference>
<keyword evidence="4" id="KW-0812">Transmembrane</keyword>
<dbReference type="EMBL" id="JADYXP020000014">
    <property type="protein sequence ID" value="KAL0110458.1"/>
    <property type="molecule type" value="Genomic_DNA"/>
</dbReference>
<dbReference type="AlphaFoldDB" id="A0AAW2F383"/>
<feature type="compositionally biased region" description="Low complexity" evidence="3">
    <location>
        <begin position="1005"/>
        <end position="1015"/>
    </location>
</feature>
<feature type="region of interest" description="Disordered" evidence="3">
    <location>
        <begin position="276"/>
        <end position="307"/>
    </location>
</feature>
<feature type="compositionally biased region" description="Polar residues" evidence="3">
    <location>
        <begin position="427"/>
        <end position="439"/>
    </location>
</feature>
<dbReference type="InterPro" id="IPR052082">
    <property type="entry name" value="Myelin_sheath_structural"/>
</dbReference>
<feature type="compositionally biased region" description="Basic and acidic residues" evidence="3">
    <location>
        <begin position="763"/>
        <end position="773"/>
    </location>
</feature>
<evidence type="ECO:0000259" key="5">
    <source>
        <dbReference type="PROSITE" id="PS50106"/>
    </source>
</evidence>
<evidence type="ECO:0000256" key="1">
    <source>
        <dbReference type="ARBA" id="ARBA00004123"/>
    </source>
</evidence>
<keyword evidence="4" id="KW-0472">Membrane</keyword>
<comment type="caution">
    <text evidence="6">The sequence shown here is derived from an EMBL/GenBank/DDBJ whole genome shotgun (WGS) entry which is preliminary data.</text>
</comment>
<feature type="region of interest" description="Disordered" evidence="3">
    <location>
        <begin position="1194"/>
        <end position="1217"/>
    </location>
</feature>
<dbReference type="SUPFAM" id="SSF50156">
    <property type="entry name" value="PDZ domain-like"/>
    <property type="match status" value="1"/>
</dbReference>
<keyword evidence="7" id="KW-1185">Reference proteome</keyword>